<dbReference type="SMART" id="SM00448">
    <property type="entry name" value="REC"/>
    <property type="match status" value="1"/>
</dbReference>
<dbReference type="EC" id="2.7.13.3" evidence="2"/>
<evidence type="ECO:0000256" key="5">
    <source>
        <dbReference type="ARBA" id="ARBA00022777"/>
    </source>
</evidence>
<dbReference type="InterPro" id="IPR003018">
    <property type="entry name" value="GAF"/>
</dbReference>
<dbReference type="InterPro" id="IPR011006">
    <property type="entry name" value="CheY-like_superfamily"/>
</dbReference>
<dbReference type="PANTHER" id="PTHR43047:SF72">
    <property type="entry name" value="OSMOSENSING HISTIDINE PROTEIN KINASE SLN1"/>
    <property type="match status" value="1"/>
</dbReference>
<keyword evidence="3 6" id="KW-0597">Phosphoprotein</keyword>
<keyword evidence="13" id="KW-1185">Reference proteome</keyword>
<dbReference type="InterPro" id="IPR036890">
    <property type="entry name" value="HATPase_C_sf"/>
</dbReference>
<dbReference type="RefSeq" id="WP_309652487.1">
    <property type="nucleotide sequence ID" value="NZ_JARWAK010000006.1"/>
</dbReference>
<evidence type="ECO:0000313" key="12">
    <source>
        <dbReference type="EMBL" id="MDR5866889.1"/>
    </source>
</evidence>
<dbReference type="SUPFAM" id="SSF47384">
    <property type="entry name" value="Homodimeric domain of signal transducing histidine kinase"/>
    <property type="match status" value="1"/>
</dbReference>
<feature type="modified residue" description="4-aspartylphosphate" evidence="6">
    <location>
        <position position="861"/>
    </location>
</feature>
<dbReference type="PANTHER" id="PTHR43047">
    <property type="entry name" value="TWO-COMPONENT HISTIDINE PROTEIN KINASE"/>
    <property type="match status" value="1"/>
</dbReference>
<feature type="domain" description="PAC" evidence="11">
    <location>
        <begin position="208"/>
        <end position="260"/>
    </location>
</feature>
<dbReference type="SMART" id="SM00388">
    <property type="entry name" value="HisKA"/>
    <property type="match status" value="1"/>
</dbReference>
<dbReference type="PROSITE" id="PS50109">
    <property type="entry name" value="HIS_KIN"/>
    <property type="match status" value="1"/>
</dbReference>
<dbReference type="InterPro" id="IPR029016">
    <property type="entry name" value="GAF-like_dom_sf"/>
</dbReference>
<evidence type="ECO:0000259" key="8">
    <source>
        <dbReference type="PROSITE" id="PS50109"/>
    </source>
</evidence>
<dbReference type="CDD" id="cd16922">
    <property type="entry name" value="HATPase_EvgS-ArcB-TorS-like"/>
    <property type="match status" value="1"/>
</dbReference>
<dbReference type="PRINTS" id="PR00344">
    <property type="entry name" value="BCTRLSENSOR"/>
</dbReference>
<evidence type="ECO:0000256" key="7">
    <source>
        <dbReference type="SAM" id="Coils"/>
    </source>
</evidence>
<dbReference type="PROSITE" id="PS50110">
    <property type="entry name" value="RESPONSE_REGULATORY"/>
    <property type="match status" value="1"/>
</dbReference>
<dbReference type="Gene3D" id="3.30.565.10">
    <property type="entry name" value="Histidine kinase-like ATPase, C-terminal domain"/>
    <property type="match status" value="1"/>
</dbReference>
<accession>A0ABU1G1X8</accession>
<dbReference type="Pfam" id="PF13185">
    <property type="entry name" value="GAF_2"/>
    <property type="match status" value="1"/>
</dbReference>
<dbReference type="SUPFAM" id="SSF55785">
    <property type="entry name" value="PYP-like sensor domain (PAS domain)"/>
    <property type="match status" value="2"/>
</dbReference>
<evidence type="ECO:0000256" key="4">
    <source>
        <dbReference type="ARBA" id="ARBA00022679"/>
    </source>
</evidence>
<feature type="domain" description="PAS" evidence="10">
    <location>
        <begin position="131"/>
        <end position="201"/>
    </location>
</feature>
<evidence type="ECO:0000259" key="10">
    <source>
        <dbReference type="PROSITE" id="PS50112"/>
    </source>
</evidence>
<dbReference type="InterPro" id="IPR036097">
    <property type="entry name" value="HisK_dim/P_sf"/>
</dbReference>
<dbReference type="Gene3D" id="3.30.450.20">
    <property type="entry name" value="PAS domain"/>
    <property type="match status" value="2"/>
</dbReference>
<dbReference type="SMART" id="SM00086">
    <property type="entry name" value="PAC"/>
    <property type="match status" value="1"/>
</dbReference>
<dbReference type="InterPro" id="IPR013767">
    <property type="entry name" value="PAS_fold"/>
</dbReference>
<reference evidence="12 13" key="1">
    <citation type="submission" date="2023-04" db="EMBL/GenBank/DDBJ databases">
        <title>A long-awaited taxogenomic arrangement of the family Halomonadaceae.</title>
        <authorList>
            <person name="De La Haba R."/>
            <person name="Chuvochina M."/>
            <person name="Wittouck S."/>
            <person name="Arahal D.R."/>
            <person name="Sanchez-Porro C."/>
            <person name="Hugenholtz P."/>
            <person name="Ventosa A."/>
        </authorList>
    </citation>
    <scope>NUCLEOTIDE SEQUENCE [LARGE SCALE GENOMIC DNA]</scope>
    <source>
        <strain evidence="12 13">DSM 23530</strain>
    </source>
</reference>
<dbReference type="SUPFAM" id="SSF55874">
    <property type="entry name" value="ATPase domain of HSP90 chaperone/DNA topoisomerase II/histidine kinase"/>
    <property type="match status" value="1"/>
</dbReference>
<dbReference type="InterPro" id="IPR001610">
    <property type="entry name" value="PAC"/>
</dbReference>
<proteinExistence type="predicted"/>
<name>A0ABU1G1X8_9GAMM</name>
<comment type="catalytic activity">
    <reaction evidence="1">
        <text>ATP + protein L-histidine = ADP + protein N-phospho-L-histidine.</text>
        <dbReference type="EC" id="2.7.13.3"/>
    </reaction>
</comment>
<evidence type="ECO:0000256" key="3">
    <source>
        <dbReference type="ARBA" id="ARBA00022553"/>
    </source>
</evidence>
<dbReference type="InterPro" id="IPR000700">
    <property type="entry name" value="PAS-assoc_C"/>
</dbReference>
<evidence type="ECO:0000256" key="6">
    <source>
        <dbReference type="PROSITE-ProRule" id="PRU00169"/>
    </source>
</evidence>
<dbReference type="Pfam" id="PF02518">
    <property type="entry name" value="HATPase_c"/>
    <property type="match status" value="1"/>
</dbReference>
<dbReference type="Gene3D" id="3.40.50.2300">
    <property type="match status" value="1"/>
</dbReference>
<dbReference type="SMART" id="SM00387">
    <property type="entry name" value="HATPase_c"/>
    <property type="match status" value="1"/>
</dbReference>
<dbReference type="InterPro" id="IPR003661">
    <property type="entry name" value="HisK_dim/P_dom"/>
</dbReference>
<sequence length="934" mass="102034">MQPPDSPDMAPTGDGLEGVTRLARELLAVPMALLARVDRRGSPRVLAVDGAPSREALAFCARVADAATPLAAETAGGLAGHPLCPDGAGPTGALCVAGVLDARARRRLALLASQAEALLRAREQAHRLERSTRRLEAILRESATGILRIDADGIVLDANPYALLLLGYAREELLGHNVNRLMPEAVAREHDGYLRRFLAGGTPRIIGQGREVEARHRDGHPVPVHLAVSALRDETGRIDEFIGILTDLSEIRAAREAALRERQLLRAVLDGSHDPIYARSGDGRYLAINQAFDALLPHRDGDDALSGLAADVRDGIEAAERRVLADGRPQRLALSLRPGRHHDLTLAPLREVDGSIDGVVGVAHDNSQTRRQAALLRVLHQGITDYQALMSGHRLWTFLMEALRELTESDYALIGEVIEEAGAPALKIHAITDLSWSEESRRLMERLRSGDMTLTDPDTLLGRVFAHGEVVMTEDLAGHPHRGGMPPGHPALHNYLGVPIHDGDALIGMYAIANGRRAYDDSLLEWLRPFTATCALLINLYRRMAERESVLEALARARDEAQRASQAKSDFLSAMSHELRTPLNAILGFSQLLAGSRRHPLDARQRRQVEQIDKSGRHLLRLIDDILDLARIEAGRLPLSRERVDLGEVAEDALEALETQAREREVRLAADLVAEATVEGDYTRLKQVLLNLLSNAIKYNRPGGEVHLAIERRGDAWRIGVRDTGPGIPEGRRGELFQPFQRLDAEHGPVEGTGIGLAITRELVEHMGGRLEVASRPGEGSHFWFTLPATAPAAPPAAAPTSAPAAEVRARVLYVEDNPANRRLMAEAFEEREGLSLQLATSAEQALELIRRRPPDLVLMDLHLPGMDGFEALARLRAVPSLRHLPVLALSANAMRDDVRRGREAGFDDYLVKPVAFDDLFAALARCLATPENA</sequence>
<dbReference type="Gene3D" id="3.30.450.40">
    <property type="match status" value="1"/>
</dbReference>
<feature type="domain" description="Histidine kinase" evidence="8">
    <location>
        <begin position="574"/>
        <end position="791"/>
    </location>
</feature>
<dbReference type="InterPro" id="IPR000014">
    <property type="entry name" value="PAS"/>
</dbReference>
<dbReference type="SMART" id="SM00065">
    <property type="entry name" value="GAF"/>
    <property type="match status" value="1"/>
</dbReference>
<dbReference type="Pfam" id="PF08448">
    <property type="entry name" value="PAS_4"/>
    <property type="match status" value="1"/>
</dbReference>
<dbReference type="Pfam" id="PF00072">
    <property type="entry name" value="Response_reg"/>
    <property type="match status" value="1"/>
</dbReference>
<dbReference type="SMART" id="SM00091">
    <property type="entry name" value="PAS"/>
    <property type="match status" value="2"/>
</dbReference>
<dbReference type="InterPro" id="IPR013656">
    <property type="entry name" value="PAS_4"/>
</dbReference>
<dbReference type="Gene3D" id="1.10.287.130">
    <property type="match status" value="1"/>
</dbReference>
<dbReference type="NCBIfam" id="TIGR00229">
    <property type="entry name" value="sensory_box"/>
    <property type="match status" value="1"/>
</dbReference>
<dbReference type="Pfam" id="PF00512">
    <property type="entry name" value="HisKA"/>
    <property type="match status" value="1"/>
</dbReference>
<comment type="caution">
    <text evidence="12">The sequence shown here is derived from an EMBL/GenBank/DDBJ whole genome shotgun (WGS) entry which is preliminary data.</text>
</comment>
<dbReference type="InterPro" id="IPR035965">
    <property type="entry name" value="PAS-like_dom_sf"/>
</dbReference>
<feature type="coiled-coil region" evidence="7">
    <location>
        <begin position="111"/>
        <end position="138"/>
    </location>
</feature>
<gene>
    <name evidence="12" type="ORF">QC818_08845</name>
</gene>
<dbReference type="InterPro" id="IPR005467">
    <property type="entry name" value="His_kinase_dom"/>
</dbReference>
<dbReference type="InterPro" id="IPR001789">
    <property type="entry name" value="Sig_transdc_resp-reg_receiver"/>
</dbReference>
<evidence type="ECO:0000256" key="2">
    <source>
        <dbReference type="ARBA" id="ARBA00012438"/>
    </source>
</evidence>
<dbReference type="PROSITE" id="PS50113">
    <property type="entry name" value="PAC"/>
    <property type="match status" value="1"/>
</dbReference>
<dbReference type="EMBL" id="JARWAK010000006">
    <property type="protein sequence ID" value="MDR5866889.1"/>
    <property type="molecule type" value="Genomic_DNA"/>
</dbReference>
<keyword evidence="7" id="KW-0175">Coiled coil</keyword>
<dbReference type="Proteomes" id="UP001264519">
    <property type="component" value="Unassembled WGS sequence"/>
</dbReference>
<dbReference type="InterPro" id="IPR004358">
    <property type="entry name" value="Sig_transdc_His_kin-like_C"/>
</dbReference>
<evidence type="ECO:0000256" key="1">
    <source>
        <dbReference type="ARBA" id="ARBA00000085"/>
    </source>
</evidence>
<organism evidence="12 13">
    <name type="scientific">Halomonas koreensis</name>
    <dbReference type="NCBI Taxonomy" id="245385"/>
    <lineage>
        <taxon>Bacteria</taxon>
        <taxon>Pseudomonadati</taxon>
        <taxon>Pseudomonadota</taxon>
        <taxon>Gammaproteobacteria</taxon>
        <taxon>Oceanospirillales</taxon>
        <taxon>Halomonadaceae</taxon>
        <taxon>Halomonas</taxon>
    </lineage>
</organism>
<protein>
    <recommendedName>
        <fullName evidence="2">histidine kinase</fullName>
        <ecNumber evidence="2">2.7.13.3</ecNumber>
    </recommendedName>
</protein>
<dbReference type="SUPFAM" id="SSF52172">
    <property type="entry name" value="CheY-like"/>
    <property type="match status" value="1"/>
</dbReference>
<feature type="domain" description="Response regulatory" evidence="9">
    <location>
        <begin position="811"/>
        <end position="928"/>
    </location>
</feature>
<dbReference type="CDD" id="cd00130">
    <property type="entry name" value="PAS"/>
    <property type="match status" value="1"/>
</dbReference>
<dbReference type="PROSITE" id="PS50112">
    <property type="entry name" value="PAS"/>
    <property type="match status" value="1"/>
</dbReference>
<dbReference type="InterPro" id="IPR003594">
    <property type="entry name" value="HATPase_dom"/>
</dbReference>
<dbReference type="SUPFAM" id="SSF55781">
    <property type="entry name" value="GAF domain-like"/>
    <property type="match status" value="1"/>
</dbReference>
<dbReference type="Pfam" id="PF00989">
    <property type="entry name" value="PAS"/>
    <property type="match status" value="1"/>
</dbReference>
<dbReference type="CDD" id="cd00082">
    <property type="entry name" value="HisKA"/>
    <property type="match status" value="1"/>
</dbReference>
<evidence type="ECO:0000259" key="9">
    <source>
        <dbReference type="PROSITE" id="PS50110"/>
    </source>
</evidence>
<keyword evidence="5" id="KW-0418">Kinase</keyword>
<evidence type="ECO:0000259" key="11">
    <source>
        <dbReference type="PROSITE" id="PS50113"/>
    </source>
</evidence>
<keyword evidence="4" id="KW-0808">Transferase</keyword>
<evidence type="ECO:0000313" key="13">
    <source>
        <dbReference type="Proteomes" id="UP001264519"/>
    </source>
</evidence>